<feature type="domain" description="DUF4440" evidence="2">
    <location>
        <begin position="26"/>
        <end position="130"/>
    </location>
</feature>
<dbReference type="SUPFAM" id="SSF54427">
    <property type="entry name" value="NTF2-like"/>
    <property type="match status" value="1"/>
</dbReference>
<comment type="caution">
    <text evidence="3">The sequence shown here is derived from an EMBL/GenBank/DDBJ whole genome shotgun (WGS) entry which is preliminary data.</text>
</comment>
<keyword evidence="4" id="KW-1185">Reference proteome</keyword>
<dbReference type="Gene3D" id="3.10.450.50">
    <property type="match status" value="1"/>
</dbReference>
<evidence type="ECO:0000256" key="1">
    <source>
        <dbReference type="SAM" id="SignalP"/>
    </source>
</evidence>
<name>A0ABR5YAD4_9SPHN</name>
<evidence type="ECO:0000313" key="3">
    <source>
        <dbReference type="EMBL" id="KZE11766.1"/>
    </source>
</evidence>
<sequence length="142" mass="14966">MGGMIAAAAMSVTAPAVAAPQPSAAIAALVDRFDAARAAFDPDALAATLADDYVEISPVGTVDSRAEVLGFYAPEKRHPAPPMRHDERVVRVNGNTASMTERKAITLPNGTVRAIRVGYVARRTGNGWRLVSAQYTPIPPAR</sequence>
<evidence type="ECO:0000259" key="2">
    <source>
        <dbReference type="Pfam" id="PF14534"/>
    </source>
</evidence>
<feature type="chain" id="PRO_5046028621" evidence="1">
    <location>
        <begin position="19"/>
        <end position="142"/>
    </location>
</feature>
<protein>
    <submittedName>
        <fullName evidence="3">DUF4440 domain-containing protein</fullName>
    </submittedName>
</protein>
<reference evidence="4" key="1">
    <citation type="submission" date="2016-01" db="EMBL/GenBank/DDBJ databases">
        <title>Draft genome of Chromobacterium sp. F49.</title>
        <authorList>
            <person name="Hong K.W."/>
        </authorList>
    </citation>
    <scope>NUCLEOTIDE SEQUENCE [LARGE SCALE GENOMIC DNA]</scope>
    <source>
        <strain evidence="4">CN3</strain>
    </source>
</reference>
<organism evidence="3 4">
    <name type="scientific">Sphingomonas hankookensis</name>
    <dbReference type="NCBI Taxonomy" id="563996"/>
    <lineage>
        <taxon>Bacteria</taxon>
        <taxon>Pseudomonadati</taxon>
        <taxon>Pseudomonadota</taxon>
        <taxon>Alphaproteobacteria</taxon>
        <taxon>Sphingomonadales</taxon>
        <taxon>Sphingomonadaceae</taxon>
        <taxon>Sphingomonas</taxon>
    </lineage>
</organism>
<accession>A0ABR5YAD4</accession>
<feature type="signal peptide" evidence="1">
    <location>
        <begin position="1"/>
        <end position="18"/>
    </location>
</feature>
<proteinExistence type="predicted"/>
<evidence type="ECO:0000313" key="4">
    <source>
        <dbReference type="Proteomes" id="UP000076609"/>
    </source>
</evidence>
<dbReference type="EMBL" id="LQQO01000034">
    <property type="protein sequence ID" value="KZE11766.1"/>
    <property type="molecule type" value="Genomic_DNA"/>
</dbReference>
<dbReference type="Proteomes" id="UP000076609">
    <property type="component" value="Unassembled WGS sequence"/>
</dbReference>
<dbReference type="Pfam" id="PF14534">
    <property type="entry name" value="DUF4440"/>
    <property type="match status" value="1"/>
</dbReference>
<gene>
    <name evidence="3" type="ORF">AVT10_03990</name>
</gene>
<keyword evidence="1" id="KW-0732">Signal</keyword>
<dbReference type="InterPro" id="IPR032710">
    <property type="entry name" value="NTF2-like_dom_sf"/>
</dbReference>
<dbReference type="InterPro" id="IPR027843">
    <property type="entry name" value="DUF4440"/>
</dbReference>